<dbReference type="SUPFAM" id="SSF48452">
    <property type="entry name" value="TPR-like"/>
    <property type="match status" value="1"/>
</dbReference>
<dbReference type="Gene3D" id="1.25.40.10">
    <property type="entry name" value="Tetratricopeptide repeat domain"/>
    <property type="match status" value="2"/>
</dbReference>
<dbReference type="InterPro" id="IPR019734">
    <property type="entry name" value="TPR_rpt"/>
</dbReference>
<dbReference type="EMBL" id="CAJNOQ010005947">
    <property type="protein sequence ID" value="CAF1117309.1"/>
    <property type="molecule type" value="Genomic_DNA"/>
</dbReference>
<keyword evidence="2 3" id="KW-0802">TPR repeat</keyword>
<reference evidence="4" key="1">
    <citation type="submission" date="2021-02" db="EMBL/GenBank/DDBJ databases">
        <authorList>
            <person name="Nowell W R."/>
        </authorList>
    </citation>
    <scope>NUCLEOTIDE SEQUENCE</scope>
</reference>
<keyword evidence="6" id="KW-1185">Reference proteome</keyword>
<evidence type="ECO:0000313" key="5">
    <source>
        <dbReference type="EMBL" id="CAF3881132.1"/>
    </source>
</evidence>
<evidence type="ECO:0000256" key="2">
    <source>
        <dbReference type="ARBA" id="ARBA00022803"/>
    </source>
</evidence>
<dbReference type="SMART" id="SM00028">
    <property type="entry name" value="TPR"/>
    <property type="match status" value="5"/>
</dbReference>
<dbReference type="PROSITE" id="PS50005">
    <property type="entry name" value="TPR"/>
    <property type="match status" value="2"/>
</dbReference>
<keyword evidence="1" id="KW-0677">Repeat</keyword>
<organism evidence="4 6">
    <name type="scientific">Didymodactylos carnosus</name>
    <dbReference type="NCBI Taxonomy" id="1234261"/>
    <lineage>
        <taxon>Eukaryota</taxon>
        <taxon>Metazoa</taxon>
        <taxon>Spiralia</taxon>
        <taxon>Gnathifera</taxon>
        <taxon>Rotifera</taxon>
        <taxon>Eurotatoria</taxon>
        <taxon>Bdelloidea</taxon>
        <taxon>Philodinida</taxon>
        <taxon>Philodinidae</taxon>
        <taxon>Didymodactylos</taxon>
    </lineage>
</organism>
<evidence type="ECO:0000313" key="6">
    <source>
        <dbReference type="Proteomes" id="UP000663829"/>
    </source>
</evidence>
<name>A0A814Q965_9BILA</name>
<dbReference type="Proteomes" id="UP000681722">
    <property type="component" value="Unassembled WGS sequence"/>
</dbReference>
<accession>A0A814Q965</accession>
<dbReference type="OrthoDB" id="19588at2759"/>
<feature type="repeat" description="TPR" evidence="3">
    <location>
        <begin position="166"/>
        <end position="199"/>
    </location>
</feature>
<dbReference type="EMBL" id="CAJOBC010005947">
    <property type="protein sequence ID" value="CAF3881132.1"/>
    <property type="molecule type" value="Genomic_DNA"/>
</dbReference>
<gene>
    <name evidence="4" type="ORF">GPM918_LOCUS19519</name>
    <name evidence="5" type="ORF">SRO942_LOCUS19516</name>
</gene>
<protein>
    <recommendedName>
        <fullName evidence="7">Kinesin light chain</fullName>
    </recommendedName>
</protein>
<sequence>MANYSPIILFGRLLVKDIGECDKAEKYFHMLLKTLPNEHEDICEIYHQIGNVLKTKNAFDLALDMYIQAYHLRQKKLPENHPKLGRSLNSIGSVYYRKGDFDQAFDYFNKALNIFHINNDNNTGTLTELIGLIFRKKKQYDSALECFKTILEIRQRTFPKEHPRIAWCLRQIGRIYEEQFKYDQALDYYHSALKVKEKILPNGQQTLIISGIERIIRVYKLKNAYNEAVNFCQQKLLIEDNDSFKYTYLVKTIETLLVEKDCKQTINEIIDKL</sequence>
<dbReference type="Proteomes" id="UP000663829">
    <property type="component" value="Unassembled WGS sequence"/>
</dbReference>
<evidence type="ECO:0008006" key="7">
    <source>
        <dbReference type="Google" id="ProtNLM"/>
    </source>
</evidence>
<feature type="repeat" description="TPR" evidence="3">
    <location>
        <begin position="85"/>
        <end position="118"/>
    </location>
</feature>
<dbReference type="AlphaFoldDB" id="A0A814Q965"/>
<evidence type="ECO:0000256" key="1">
    <source>
        <dbReference type="ARBA" id="ARBA00022737"/>
    </source>
</evidence>
<dbReference type="PANTHER" id="PTHR45641">
    <property type="entry name" value="TETRATRICOPEPTIDE REPEAT PROTEIN (AFU_ORTHOLOGUE AFUA_6G03870)"/>
    <property type="match status" value="1"/>
</dbReference>
<dbReference type="InterPro" id="IPR011990">
    <property type="entry name" value="TPR-like_helical_dom_sf"/>
</dbReference>
<dbReference type="PANTHER" id="PTHR45641:SF19">
    <property type="entry name" value="NEPHROCYSTIN-3"/>
    <property type="match status" value="1"/>
</dbReference>
<evidence type="ECO:0000256" key="3">
    <source>
        <dbReference type="PROSITE-ProRule" id="PRU00339"/>
    </source>
</evidence>
<evidence type="ECO:0000313" key="4">
    <source>
        <dbReference type="EMBL" id="CAF1117309.1"/>
    </source>
</evidence>
<comment type="caution">
    <text evidence="4">The sequence shown here is derived from an EMBL/GenBank/DDBJ whole genome shotgun (WGS) entry which is preliminary data.</text>
</comment>
<dbReference type="PROSITE" id="PS50293">
    <property type="entry name" value="TPR_REGION"/>
    <property type="match status" value="1"/>
</dbReference>
<dbReference type="Pfam" id="PF13424">
    <property type="entry name" value="TPR_12"/>
    <property type="match status" value="2"/>
</dbReference>
<proteinExistence type="predicted"/>